<dbReference type="GO" id="GO:0050660">
    <property type="term" value="F:flavin adenine dinucleotide binding"/>
    <property type="evidence" value="ECO:0007669"/>
    <property type="project" value="InterPro"/>
</dbReference>
<evidence type="ECO:0000259" key="3">
    <source>
        <dbReference type="PROSITE" id="PS00624"/>
    </source>
</evidence>
<comment type="cofactor">
    <cofactor evidence="2">
        <name>FAD</name>
        <dbReference type="ChEBI" id="CHEBI:57692"/>
    </cofactor>
</comment>
<proteinExistence type="inferred from homology"/>
<protein>
    <submittedName>
        <fullName evidence="4">Glucose dehydrogenase</fullName>
    </submittedName>
</protein>
<sequence>MGLYTELPDNLNVDVLIAGGGTAGCIVAARLAEADPRLSILVIEGGRNNNLPTIETAAFFIANLSPETKTAIFYQGNASEHLGGKAPVVPSGGVLGGGSSVNMMMYSRGMRPDYEWGPGWAHGDLLPYFKKLETYHGADPTGRHGTDGPIHVSDGPFRGTRPEQEFIEAAAKVGYPEVDDLQRFDVSNAVQRAKKLVSPEGKRQDTATRYLKPLLADDKHLNLHVLVEHQVTRVLFDGTKAVGLEYKPNPDFRPEEPTIRSIKANRTVIASCGALGTPLLLERSGVGNPSILSRANIPVVIDLPGVGESYQDHILAIYSYHSSLSPSDSLDALAQGRVNPADLFARNDPILGWNAQDVACKIRPTDADIAKLGPDFQALWDQDFKPHPERFLMLASLVGAFPSDPSLLPKDKPAQYFAVSAFTGYPYSRGHIHVSSSSGATNPLISDIDFDPSFLSHRFDVLSHMWMYKTQREIARRMPCFRGEFAACHPPFPPESDAFCQELDGPLAADAPEIVYTEEDDVILEKWLRENAGTTWHSLGTCAMKAREEGGVVDANLGVYGIEGLKVVDLSIVPKNVGANTAATAMMIGEKGAELLIQELGLRK</sequence>
<dbReference type="Gene3D" id="3.50.50.60">
    <property type="entry name" value="FAD/NAD(P)-binding domain"/>
    <property type="match status" value="1"/>
</dbReference>
<dbReference type="InterPro" id="IPR012132">
    <property type="entry name" value="GMC_OxRdtase"/>
</dbReference>
<feature type="binding site" evidence="2">
    <location>
        <position position="231"/>
    </location>
    <ligand>
        <name>FAD</name>
        <dbReference type="ChEBI" id="CHEBI:57692"/>
    </ligand>
</feature>
<dbReference type="Pfam" id="PF05199">
    <property type="entry name" value="GMC_oxred_C"/>
    <property type="match status" value="1"/>
</dbReference>
<dbReference type="EMBL" id="JAULSU010000007">
    <property type="protein sequence ID" value="KAK0610929.1"/>
    <property type="molecule type" value="Genomic_DNA"/>
</dbReference>
<gene>
    <name evidence="4" type="ORF">B0T14DRAFT_440865</name>
</gene>
<evidence type="ECO:0000256" key="2">
    <source>
        <dbReference type="PIRSR" id="PIRSR000137-2"/>
    </source>
</evidence>
<dbReference type="PROSITE" id="PS00624">
    <property type="entry name" value="GMC_OXRED_2"/>
    <property type="match status" value="1"/>
</dbReference>
<accession>A0AA39W493</accession>
<reference evidence="4" key="1">
    <citation type="submission" date="2023-06" db="EMBL/GenBank/DDBJ databases">
        <title>Genome-scale phylogeny and comparative genomics of the fungal order Sordariales.</title>
        <authorList>
            <consortium name="Lawrence Berkeley National Laboratory"/>
            <person name="Hensen N."/>
            <person name="Bonometti L."/>
            <person name="Westerberg I."/>
            <person name="Brannstrom I.O."/>
            <person name="Guillou S."/>
            <person name="Cros-Aarteil S."/>
            <person name="Calhoun S."/>
            <person name="Haridas S."/>
            <person name="Kuo A."/>
            <person name="Mondo S."/>
            <person name="Pangilinan J."/>
            <person name="Riley R."/>
            <person name="Labutti K."/>
            <person name="Andreopoulos B."/>
            <person name="Lipzen A."/>
            <person name="Chen C."/>
            <person name="Yanf M."/>
            <person name="Daum C."/>
            <person name="Ng V."/>
            <person name="Clum A."/>
            <person name="Steindorff A."/>
            <person name="Ohm R."/>
            <person name="Martin F."/>
            <person name="Silar P."/>
            <person name="Natvig D."/>
            <person name="Lalanne C."/>
            <person name="Gautier V."/>
            <person name="Ament-Velasquez S.L."/>
            <person name="Kruys A."/>
            <person name="Hutchinson M.I."/>
            <person name="Powell A.J."/>
            <person name="Barry K."/>
            <person name="Miller A.N."/>
            <person name="Grigoriev I.V."/>
            <person name="Debuchy R."/>
            <person name="Gladieux P."/>
            <person name="Thoren M.H."/>
            <person name="Johannesson H."/>
        </authorList>
    </citation>
    <scope>NUCLEOTIDE SEQUENCE</scope>
    <source>
        <strain evidence="4">CBS 606.72</strain>
    </source>
</reference>
<dbReference type="InterPro" id="IPR036188">
    <property type="entry name" value="FAD/NAD-bd_sf"/>
</dbReference>
<dbReference type="InterPro" id="IPR007867">
    <property type="entry name" value="GMC_OxRtase_C"/>
</dbReference>
<dbReference type="GO" id="GO:0016614">
    <property type="term" value="F:oxidoreductase activity, acting on CH-OH group of donors"/>
    <property type="evidence" value="ECO:0007669"/>
    <property type="project" value="InterPro"/>
</dbReference>
<evidence type="ECO:0000256" key="1">
    <source>
        <dbReference type="ARBA" id="ARBA00010790"/>
    </source>
</evidence>
<dbReference type="PANTHER" id="PTHR11552">
    <property type="entry name" value="GLUCOSE-METHANOL-CHOLINE GMC OXIDOREDUCTASE"/>
    <property type="match status" value="1"/>
</dbReference>
<dbReference type="Pfam" id="PF00732">
    <property type="entry name" value="GMC_oxred_N"/>
    <property type="match status" value="1"/>
</dbReference>
<dbReference type="InterPro" id="IPR000172">
    <property type="entry name" value="GMC_OxRdtase_N"/>
</dbReference>
<evidence type="ECO:0000313" key="4">
    <source>
        <dbReference type="EMBL" id="KAK0610929.1"/>
    </source>
</evidence>
<feature type="binding site" evidence="2">
    <location>
        <begin position="536"/>
        <end position="537"/>
    </location>
    <ligand>
        <name>FAD</name>
        <dbReference type="ChEBI" id="CHEBI:57692"/>
    </ligand>
</feature>
<dbReference type="Proteomes" id="UP001175000">
    <property type="component" value="Unassembled WGS sequence"/>
</dbReference>
<feature type="binding site" evidence="2">
    <location>
        <position position="94"/>
    </location>
    <ligand>
        <name>FAD</name>
        <dbReference type="ChEBI" id="CHEBI:57692"/>
    </ligand>
</feature>
<dbReference type="PIRSF" id="PIRSF000137">
    <property type="entry name" value="Alcohol_oxidase"/>
    <property type="match status" value="1"/>
</dbReference>
<organism evidence="4 5">
    <name type="scientific">Immersiella caudata</name>
    <dbReference type="NCBI Taxonomy" id="314043"/>
    <lineage>
        <taxon>Eukaryota</taxon>
        <taxon>Fungi</taxon>
        <taxon>Dikarya</taxon>
        <taxon>Ascomycota</taxon>
        <taxon>Pezizomycotina</taxon>
        <taxon>Sordariomycetes</taxon>
        <taxon>Sordariomycetidae</taxon>
        <taxon>Sordariales</taxon>
        <taxon>Lasiosphaeriaceae</taxon>
        <taxon>Immersiella</taxon>
    </lineage>
</organism>
<keyword evidence="2" id="KW-0285">Flavoprotein</keyword>
<dbReference type="SUPFAM" id="SSF51905">
    <property type="entry name" value="FAD/NAD(P)-binding domain"/>
    <property type="match status" value="1"/>
</dbReference>
<comment type="caution">
    <text evidence="4">The sequence shown here is derived from an EMBL/GenBank/DDBJ whole genome shotgun (WGS) entry which is preliminary data.</text>
</comment>
<keyword evidence="5" id="KW-1185">Reference proteome</keyword>
<dbReference type="SUPFAM" id="SSF54373">
    <property type="entry name" value="FAD-linked reductases, C-terminal domain"/>
    <property type="match status" value="1"/>
</dbReference>
<comment type="similarity">
    <text evidence="1">Belongs to the GMC oxidoreductase family.</text>
</comment>
<evidence type="ECO:0000313" key="5">
    <source>
        <dbReference type="Proteomes" id="UP001175000"/>
    </source>
</evidence>
<dbReference type="Gene3D" id="3.30.560.10">
    <property type="entry name" value="Glucose Oxidase, domain 3"/>
    <property type="match status" value="1"/>
</dbReference>
<dbReference type="AlphaFoldDB" id="A0AA39W493"/>
<dbReference type="PANTHER" id="PTHR11552:SF78">
    <property type="entry name" value="GLUCOSE-METHANOL-CHOLINE OXIDOREDUCTASE N-TERMINAL DOMAIN-CONTAINING PROTEIN"/>
    <property type="match status" value="1"/>
</dbReference>
<keyword evidence="2" id="KW-0274">FAD</keyword>
<feature type="domain" description="Glucose-methanol-choline oxidoreductase N-terminal" evidence="3">
    <location>
        <begin position="273"/>
        <end position="287"/>
    </location>
</feature>
<name>A0AA39W493_9PEZI</name>